<dbReference type="InterPro" id="IPR006619">
    <property type="entry name" value="PGRP_domain_met/bac"/>
</dbReference>
<feature type="region of interest" description="Disordered" evidence="8">
    <location>
        <begin position="88"/>
        <end position="110"/>
    </location>
</feature>
<dbReference type="GO" id="GO:0016779">
    <property type="term" value="F:nucleotidyltransferase activity"/>
    <property type="evidence" value="ECO:0007669"/>
    <property type="project" value="UniProtKB-KW"/>
</dbReference>
<feature type="domain" description="Peptidoglycan recognition protein family" evidence="10">
    <location>
        <begin position="187"/>
        <end position="292"/>
    </location>
</feature>
<comment type="caution">
    <text evidence="11">The sequence shown here is derived from an EMBL/GenBank/DDBJ whole genome shotgun (WGS) entry which is preliminary data.</text>
</comment>
<sequence length="295" mass="33754">MFAGEGQQSKMRYTPKDHCALQYSCLCQYLIKQNSTAINIQSLSTRPDEKEILILPFTVFKVTAIKRNYLDDPTASISIEIELEECEDPYDNKNESETNETSRIPSLSSTNNDIKDVEQYQKFKQRKCRLYAIIGFLVFAILLASIVIFVFIFVIQKDSTKQTTTMTTPTTQNDNDDDDYSLPPGCPNILKRSSWNARPYTNRANITTLPVTNIVVHQLEGLKSIMNQQDCITQMKGVQDYNMDTESLADISYNFLLCDYDGDQQQIYTGRGWKFAGAHCINYNKRSLGKNEFLL</sequence>
<evidence type="ECO:0000259" key="10">
    <source>
        <dbReference type="SMART" id="SM00701"/>
    </source>
</evidence>
<evidence type="ECO:0000313" key="13">
    <source>
        <dbReference type="Proteomes" id="UP000663854"/>
    </source>
</evidence>
<keyword evidence="3 7" id="KW-0328">Glycosyltransferase</keyword>
<evidence type="ECO:0000313" key="14">
    <source>
        <dbReference type="Proteomes" id="UP000663870"/>
    </source>
</evidence>
<dbReference type="CDD" id="cd06583">
    <property type="entry name" value="PGRP"/>
    <property type="match status" value="1"/>
</dbReference>
<dbReference type="SUPFAM" id="SSF56399">
    <property type="entry name" value="ADP-ribosylation"/>
    <property type="match status" value="1"/>
</dbReference>
<dbReference type="GO" id="GO:0008745">
    <property type="term" value="F:N-acetylmuramoyl-L-alanine amidase activity"/>
    <property type="evidence" value="ECO:0007669"/>
    <property type="project" value="InterPro"/>
</dbReference>
<keyword evidence="4 7" id="KW-0808">Transferase</keyword>
<dbReference type="EMBL" id="CAJNOH010013233">
    <property type="protein sequence ID" value="CAF1543761.1"/>
    <property type="molecule type" value="Genomic_DNA"/>
</dbReference>
<dbReference type="InterPro" id="IPR002502">
    <property type="entry name" value="Amidase_domain"/>
</dbReference>
<evidence type="ECO:0000313" key="11">
    <source>
        <dbReference type="EMBL" id="CAF1543761.1"/>
    </source>
</evidence>
<evidence type="ECO:0000256" key="6">
    <source>
        <dbReference type="ARBA" id="ARBA00047597"/>
    </source>
</evidence>
<comment type="similarity">
    <text evidence="1">Belongs to the N-acetylmuramoyl-L-alanine amidase 2 family.</text>
</comment>
<evidence type="ECO:0000256" key="4">
    <source>
        <dbReference type="ARBA" id="ARBA00022679"/>
    </source>
</evidence>
<feature type="transmembrane region" description="Helical" evidence="9">
    <location>
        <begin position="130"/>
        <end position="155"/>
    </location>
</feature>
<evidence type="ECO:0000313" key="12">
    <source>
        <dbReference type="EMBL" id="CAF1670466.1"/>
    </source>
</evidence>
<dbReference type="SUPFAM" id="SSF55846">
    <property type="entry name" value="N-acetylmuramoyl-L-alanine amidase-like"/>
    <property type="match status" value="1"/>
</dbReference>
<dbReference type="PANTHER" id="PTHR11022">
    <property type="entry name" value="PEPTIDOGLYCAN RECOGNITION PROTEIN"/>
    <property type="match status" value="1"/>
</dbReference>
<dbReference type="GO" id="GO:0008270">
    <property type="term" value="F:zinc ion binding"/>
    <property type="evidence" value="ECO:0007669"/>
    <property type="project" value="InterPro"/>
</dbReference>
<evidence type="ECO:0000256" key="2">
    <source>
        <dbReference type="ARBA" id="ARBA00009558"/>
    </source>
</evidence>
<dbReference type="SMART" id="SM00701">
    <property type="entry name" value="PGRP"/>
    <property type="match status" value="1"/>
</dbReference>
<dbReference type="EMBL" id="CAJNOL010015123">
    <property type="protein sequence ID" value="CAF1670466.1"/>
    <property type="molecule type" value="Genomic_DNA"/>
</dbReference>
<protein>
    <recommendedName>
        <fullName evidence="7">NAD(P)(+)--arginine ADP-ribosyltransferase</fullName>
        <ecNumber evidence="7">2.4.2.31</ecNumber>
    </recommendedName>
    <alternativeName>
        <fullName evidence="7">Mono(ADP-ribosyl)transferase</fullName>
    </alternativeName>
</protein>
<dbReference type="EC" id="2.4.2.31" evidence="7"/>
<keyword evidence="7" id="KW-0521">NADP</keyword>
<dbReference type="Proteomes" id="UP000663870">
    <property type="component" value="Unassembled WGS sequence"/>
</dbReference>
<gene>
    <name evidence="12" type="ORF">JXQ802_LOCUS57514</name>
    <name evidence="11" type="ORF">PYM288_LOCUS40914</name>
</gene>
<dbReference type="InterPro" id="IPR000768">
    <property type="entry name" value="ART"/>
</dbReference>
<keyword evidence="9" id="KW-0812">Transmembrane</keyword>
<evidence type="ECO:0000256" key="9">
    <source>
        <dbReference type="SAM" id="Phobius"/>
    </source>
</evidence>
<organism evidence="11 13">
    <name type="scientific">Rotaria sordida</name>
    <dbReference type="NCBI Taxonomy" id="392033"/>
    <lineage>
        <taxon>Eukaryota</taxon>
        <taxon>Metazoa</taxon>
        <taxon>Spiralia</taxon>
        <taxon>Gnathifera</taxon>
        <taxon>Rotifera</taxon>
        <taxon>Eurotatoria</taxon>
        <taxon>Bdelloidea</taxon>
        <taxon>Philodinida</taxon>
        <taxon>Philodinidae</taxon>
        <taxon>Rotaria</taxon>
    </lineage>
</organism>
<evidence type="ECO:0000256" key="5">
    <source>
        <dbReference type="ARBA" id="ARBA00022695"/>
    </source>
</evidence>
<keyword evidence="9" id="KW-1133">Transmembrane helix</keyword>
<evidence type="ECO:0000256" key="3">
    <source>
        <dbReference type="ARBA" id="ARBA00022676"/>
    </source>
</evidence>
<dbReference type="InterPro" id="IPR036505">
    <property type="entry name" value="Amidase/PGRP_sf"/>
</dbReference>
<dbReference type="GO" id="GO:0009253">
    <property type="term" value="P:peptidoglycan catabolic process"/>
    <property type="evidence" value="ECO:0007669"/>
    <property type="project" value="InterPro"/>
</dbReference>
<dbReference type="Gene3D" id="3.90.176.10">
    <property type="entry name" value="Toxin ADP-ribosyltransferase, Chain A, domain 1"/>
    <property type="match status" value="1"/>
</dbReference>
<name>A0A815WQD0_9BILA</name>
<keyword evidence="14" id="KW-1185">Reference proteome</keyword>
<dbReference type="GO" id="GO:0106274">
    <property type="term" value="F:NAD+-protein-arginine ADP-ribosyltransferase activity"/>
    <property type="evidence" value="ECO:0007669"/>
    <property type="project" value="UniProtKB-EC"/>
</dbReference>
<evidence type="ECO:0000256" key="8">
    <source>
        <dbReference type="SAM" id="MobiDB-lite"/>
    </source>
</evidence>
<evidence type="ECO:0000256" key="1">
    <source>
        <dbReference type="ARBA" id="ARBA00007553"/>
    </source>
</evidence>
<comment type="catalytic activity">
    <reaction evidence="6 7">
        <text>L-arginyl-[protein] + NAD(+) = N(omega)-(ADP-D-ribosyl)-L-arginyl-[protein] + nicotinamide + H(+)</text>
        <dbReference type="Rhea" id="RHEA:19149"/>
        <dbReference type="Rhea" id="RHEA-COMP:10532"/>
        <dbReference type="Rhea" id="RHEA-COMP:15087"/>
        <dbReference type="ChEBI" id="CHEBI:15378"/>
        <dbReference type="ChEBI" id="CHEBI:17154"/>
        <dbReference type="ChEBI" id="CHEBI:29965"/>
        <dbReference type="ChEBI" id="CHEBI:57540"/>
        <dbReference type="ChEBI" id="CHEBI:142554"/>
        <dbReference type="EC" id="2.4.2.31"/>
    </reaction>
</comment>
<dbReference type="Gene3D" id="3.40.80.10">
    <property type="entry name" value="Peptidoglycan recognition protein-like"/>
    <property type="match status" value="1"/>
</dbReference>
<keyword evidence="9" id="KW-0472">Membrane</keyword>
<feature type="compositionally biased region" description="Polar residues" evidence="8">
    <location>
        <begin position="99"/>
        <end position="110"/>
    </location>
</feature>
<dbReference type="Proteomes" id="UP000663854">
    <property type="component" value="Unassembled WGS sequence"/>
</dbReference>
<proteinExistence type="inferred from homology"/>
<dbReference type="InterPro" id="IPR015510">
    <property type="entry name" value="PGRP"/>
</dbReference>
<reference evidence="11" key="1">
    <citation type="submission" date="2021-02" db="EMBL/GenBank/DDBJ databases">
        <authorList>
            <person name="Nowell W R."/>
        </authorList>
    </citation>
    <scope>NUCLEOTIDE SEQUENCE</scope>
</reference>
<dbReference type="Pfam" id="PF01129">
    <property type="entry name" value="ART"/>
    <property type="match status" value="1"/>
</dbReference>
<accession>A0A815WQD0</accession>
<evidence type="ECO:0000256" key="7">
    <source>
        <dbReference type="RuleBase" id="RU361228"/>
    </source>
</evidence>
<dbReference type="AlphaFoldDB" id="A0A815WQD0"/>
<comment type="similarity">
    <text evidence="2 7">Belongs to the Arg-specific ADP-ribosyltransferase family.</text>
</comment>
<keyword evidence="5" id="KW-0548">Nucleotidyltransferase</keyword>
<dbReference type="PANTHER" id="PTHR11022:SF41">
    <property type="entry name" value="PEPTIDOGLYCAN-RECOGNITION PROTEIN LC-RELATED"/>
    <property type="match status" value="1"/>
</dbReference>
<keyword evidence="7" id="KW-0520">NAD</keyword>